<dbReference type="InterPro" id="IPR004345">
    <property type="entry name" value="TB2_DP1_HVA22"/>
</dbReference>
<comment type="similarity">
    <text evidence="1">Belongs to the DP1 family.</text>
</comment>
<keyword evidence="4" id="KW-1185">Reference proteome</keyword>
<sequence>MSLKQDKTSKIIEKCIAAVDANAPINISFITQPISKACVDRIKALEKIYSQSKLYQFLIKKGVYPTLLFSAVSGGVGYGVYRTYHRSTKLVLNLLGVVYPTYCCWHLVKSQSDEQEEQLKSWLTYWMIFGSFQVLDHWMASDLFPFSRKKYSLYKLLILYWAQSPHSKGALLLYRHVIQKPIMKSLERDQEEEEEEEDMREEQHLSIEKKQHHVESYLIIDGYSPPNLTTSCEGQNDGNNSVSSHGSSSSSNSSDDESERLKYHQQQGHQSLNSLSNEKEVQALTRLISLESS</sequence>
<dbReference type="VEuPathDB" id="FungiDB:HMPREF1544_04340"/>
<dbReference type="STRING" id="1220926.S2JEY0"/>
<dbReference type="Pfam" id="PF03134">
    <property type="entry name" value="TB2_DP1_HVA22"/>
    <property type="match status" value="1"/>
</dbReference>
<reference evidence="4" key="1">
    <citation type="submission" date="2013-05" db="EMBL/GenBank/DDBJ databases">
        <title>The Genome sequence of Mucor circinelloides f. circinelloides 1006PhL.</title>
        <authorList>
            <consortium name="The Broad Institute Genomics Platform"/>
            <person name="Cuomo C."/>
            <person name="Earl A."/>
            <person name="Findley K."/>
            <person name="Lee S.C."/>
            <person name="Walker B."/>
            <person name="Young S."/>
            <person name="Zeng Q."/>
            <person name="Gargeya S."/>
            <person name="Fitzgerald M."/>
            <person name="Haas B."/>
            <person name="Abouelleil A."/>
            <person name="Allen A.W."/>
            <person name="Alvarado L."/>
            <person name="Arachchi H.M."/>
            <person name="Berlin A.M."/>
            <person name="Chapman S.B."/>
            <person name="Gainer-Dewar J."/>
            <person name="Goldberg J."/>
            <person name="Griggs A."/>
            <person name="Gujja S."/>
            <person name="Hansen M."/>
            <person name="Howarth C."/>
            <person name="Imamovic A."/>
            <person name="Ireland A."/>
            <person name="Larimer J."/>
            <person name="McCowan C."/>
            <person name="Murphy C."/>
            <person name="Pearson M."/>
            <person name="Poon T.W."/>
            <person name="Priest M."/>
            <person name="Roberts A."/>
            <person name="Saif S."/>
            <person name="Shea T."/>
            <person name="Sisk P."/>
            <person name="Sykes S."/>
            <person name="Wortman J."/>
            <person name="Nusbaum C."/>
            <person name="Birren B."/>
        </authorList>
    </citation>
    <scope>NUCLEOTIDE SEQUENCE [LARGE SCALE GENOMIC DNA]</scope>
    <source>
        <strain evidence="4">1006PhL</strain>
    </source>
</reference>
<accession>S2JEY0</accession>
<gene>
    <name evidence="3" type="ORF">HMPREF1544_04340</name>
</gene>
<dbReference type="EMBL" id="KE123944">
    <property type="protein sequence ID" value="EPB88831.1"/>
    <property type="molecule type" value="Genomic_DNA"/>
</dbReference>
<dbReference type="GO" id="GO:0016020">
    <property type="term" value="C:membrane"/>
    <property type="evidence" value="ECO:0007669"/>
    <property type="project" value="UniProtKB-SubCell"/>
</dbReference>
<protein>
    <recommendedName>
        <fullName evidence="1">Protein YOP1</fullName>
    </recommendedName>
</protein>
<evidence type="ECO:0000256" key="1">
    <source>
        <dbReference type="RuleBase" id="RU362006"/>
    </source>
</evidence>
<dbReference type="OMA" id="WLTYWMI"/>
<organism evidence="3 4">
    <name type="scientific">Mucor circinelloides f. circinelloides (strain 1006PhL)</name>
    <name type="common">Mucormycosis agent</name>
    <name type="synonym">Calyptromyces circinelloides</name>
    <dbReference type="NCBI Taxonomy" id="1220926"/>
    <lineage>
        <taxon>Eukaryota</taxon>
        <taxon>Fungi</taxon>
        <taxon>Fungi incertae sedis</taxon>
        <taxon>Mucoromycota</taxon>
        <taxon>Mucoromycotina</taxon>
        <taxon>Mucoromycetes</taxon>
        <taxon>Mucorales</taxon>
        <taxon>Mucorineae</taxon>
        <taxon>Mucoraceae</taxon>
        <taxon>Mucor</taxon>
    </lineage>
</organism>
<evidence type="ECO:0000256" key="2">
    <source>
        <dbReference type="SAM" id="MobiDB-lite"/>
    </source>
</evidence>
<feature type="region of interest" description="Disordered" evidence="2">
    <location>
        <begin position="187"/>
        <end position="206"/>
    </location>
</feature>
<feature type="region of interest" description="Disordered" evidence="2">
    <location>
        <begin position="228"/>
        <end position="279"/>
    </location>
</feature>
<proteinExistence type="inferred from homology"/>
<dbReference type="Proteomes" id="UP000014254">
    <property type="component" value="Unassembled WGS sequence"/>
</dbReference>
<dbReference type="AlphaFoldDB" id="S2JEY0"/>
<dbReference type="PANTHER" id="PTHR12300">
    <property type="entry name" value="HVA22-LIKE PROTEINS"/>
    <property type="match status" value="1"/>
</dbReference>
<evidence type="ECO:0000313" key="3">
    <source>
        <dbReference type="EMBL" id="EPB88831.1"/>
    </source>
</evidence>
<dbReference type="eggNOG" id="KOG1725">
    <property type="taxonomic scope" value="Eukaryota"/>
</dbReference>
<evidence type="ECO:0000313" key="4">
    <source>
        <dbReference type="Proteomes" id="UP000014254"/>
    </source>
</evidence>
<dbReference type="InParanoid" id="S2JEY0"/>
<feature type="compositionally biased region" description="Acidic residues" evidence="2">
    <location>
        <begin position="189"/>
        <end position="200"/>
    </location>
</feature>
<name>S2JEY0_MUCC1</name>
<feature type="compositionally biased region" description="Low complexity" evidence="2">
    <location>
        <begin position="236"/>
        <end position="253"/>
    </location>
</feature>
<feature type="compositionally biased region" description="Polar residues" evidence="2">
    <location>
        <begin position="264"/>
        <end position="276"/>
    </location>
</feature>
<comment type="subcellular location">
    <subcellularLocation>
        <location evidence="1">Membrane</location>
        <topology evidence="1">Multi-pass membrane protein</topology>
    </subcellularLocation>
</comment>
<dbReference type="OrthoDB" id="10009287at2759"/>